<dbReference type="Pfam" id="PF18658">
    <property type="entry name" value="zf-C2H2_12"/>
    <property type="match status" value="1"/>
</dbReference>
<dbReference type="PANTHER" id="PTHR45913:SF5">
    <property type="entry name" value="GENERAL TRANSCRIPTION FACTOR II-I REPEAT DOMAIN-CONTAINING PROTEIN 2A-LIKE PROTEIN"/>
    <property type="match status" value="1"/>
</dbReference>
<dbReference type="PANTHER" id="PTHR45913">
    <property type="entry name" value="EPM2A-INTERACTING PROTEIN 1"/>
    <property type="match status" value="1"/>
</dbReference>
<feature type="domain" description="SPIN-DOC-like zinc-finger" evidence="2">
    <location>
        <begin position="128"/>
        <end position="184"/>
    </location>
</feature>
<sequence>MRGWPESQEDEPETPAVPVQNPEMSPPALEGFGYTVETMRAAMKPAASFDGKLAEAKIDFQVGSLTISVQPVDKRNDRPPQLELQHLPAEEKEKLQALPFVFSMSISKPSGSKIKRKIADEHRIFQVKWELEYFCCEIKDKIICLICNNTINVPKLYNIKRHYEQHKSKYNNYEGLMREEKLKELKLGVKKQQSMFSKVLQESEAAVHASYVLSELIAKHSKPFTDGDFIKECLMKAGEIVCPGNVKAFQSISLSRNTVAERVTDLAANLSDQIKAKSSSFESFSIACDESTDISGKAQLAVFLRSCDKNFNIFEELLELIPMPGTTTGEDIFTCVFGLLQKYNLPLAKLNSVATDGAPSMTGKNKGFVALLRKKLSEIHGSNIHHMHCIIHQEVLCTKVINMENVLSYIKKVINFIRSRGLNQRQFTAFLSELDSEYSGLSYYTEVRWLSCSKILKQFWDLKEEICQFLKTKNQDVSLFYDPIWIQDLSFLVDITKHLTDLNLSLQGKDHIITNMFDIIKAFKCQLVLWEKQLKNEDLTHFPTCSMNKSSLDDTCSYQKYAEKIANLTTEFETRFNDFSSLEDKFFLFSSIFSISIDSVPSHMQMEVIEIQCNSNLKAKFIEVGVPEFYKYLPARFENTRKFAYEIISMFGSTYRCEQLFSVMKDSAQSWDSNFHIKKFQPFATKEKYLGKEN</sequence>
<evidence type="ECO:0000259" key="2">
    <source>
        <dbReference type="Pfam" id="PF18658"/>
    </source>
</evidence>
<dbReference type="InterPro" id="IPR012337">
    <property type="entry name" value="RNaseH-like_sf"/>
</dbReference>
<dbReference type="InterPro" id="IPR040647">
    <property type="entry name" value="SPIN-DOC_Znf-C2H2"/>
</dbReference>
<dbReference type="SUPFAM" id="SSF53098">
    <property type="entry name" value="Ribonuclease H-like"/>
    <property type="match status" value="1"/>
</dbReference>
<keyword evidence="4" id="KW-1185">Reference proteome</keyword>
<reference evidence="3 4" key="1">
    <citation type="submission" date="2013-11" db="EMBL/GenBank/DDBJ databases">
        <title>Genome sequencing of Stegodyphus mimosarum.</title>
        <authorList>
            <person name="Bechsgaard J."/>
        </authorList>
    </citation>
    <scope>NUCLEOTIDE SEQUENCE [LARGE SCALE GENOMIC DNA]</scope>
</reference>
<dbReference type="Proteomes" id="UP000054359">
    <property type="component" value="Unassembled WGS sequence"/>
</dbReference>
<dbReference type="STRING" id="407821.A0A087THJ5"/>
<accession>A0A087THJ5</accession>
<organism evidence="3 4">
    <name type="scientific">Stegodyphus mimosarum</name>
    <name type="common">African social velvet spider</name>
    <dbReference type="NCBI Taxonomy" id="407821"/>
    <lineage>
        <taxon>Eukaryota</taxon>
        <taxon>Metazoa</taxon>
        <taxon>Ecdysozoa</taxon>
        <taxon>Arthropoda</taxon>
        <taxon>Chelicerata</taxon>
        <taxon>Arachnida</taxon>
        <taxon>Araneae</taxon>
        <taxon>Araneomorphae</taxon>
        <taxon>Entelegynae</taxon>
        <taxon>Eresoidea</taxon>
        <taxon>Eresidae</taxon>
        <taxon>Stegodyphus</taxon>
    </lineage>
</organism>
<dbReference type="OMA" id="MCEMAFL"/>
<feature type="non-terminal residue" evidence="3">
    <location>
        <position position="694"/>
    </location>
</feature>
<evidence type="ECO:0000313" key="4">
    <source>
        <dbReference type="Proteomes" id="UP000054359"/>
    </source>
</evidence>
<name>A0A087THJ5_STEMI</name>
<protein>
    <submittedName>
        <fullName evidence="3">General transcription factor II-I repeat domain-containing protein 2</fullName>
    </submittedName>
</protein>
<feature type="region of interest" description="Disordered" evidence="1">
    <location>
        <begin position="1"/>
        <end position="31"/>
    </location>
</feature>
<dbReference type="EMBL" id="KK115253">
    <property type="protein sequence ID" value="KFM64584.1"/>
    <property type="molecule type" value="Genomic_DNA"/>
</dbReference>
<evidence type="ECO:0000256" key="1">
    <source>
        <dbReference type="SAM" id="MobiDB-lite"/>
    </source>
</evidence>
<gene>
    <name evidence="3" type="ORF">X975_22333</name>
</gene>
<dbReference type="AlphaFoldDB" id="A0A087THJ5"/>
<dbReference type="OrthoDB" id="6417506at2759"/>
<proteinExistence type="predicted"/>
<evidence type="ECO:0000313" key="3">
    <source>
        <dbReference type="EMBL" id="KFM64584.1"/>
    </source>
</evidence>